<evidence type="ECO:0000256" key="8">
    <source>
        <dbReference type="RuleBase" id="RU000417"/>
    </source>
</evidence>
<keyword evidence="3 6" id="KW-0949">S-adenosyl-L-methionine</keyword>
<reference evidence="10" key="2">
    <citation type="journal article" date="2017" name="Genome Biol. Evol.">
        <title>Comparative genomic analysis identifies a Campylobacter clade deficient in selenium metabolism.</title>
        <authorList>
            <person name="Miller W.G."/>
            <person name="Yee E."/>
            <person name="Lopes B.S."/>
            <person name="Chapman M.H."/>
            <person name="Huynh S."/>
            <person name="Bono J.L."/>
            <person name="Parker C.T."/>
            <person name="Strachan N.J.C."/>
            <person name="Forbes K.J."/>
        </authorList>
    </citation>
    <scope>NUCLEOTIDE SEQUENCE [LARGE SCALE GENOMIC DNA]</scope>
    <source>
        <strain evidence="10">NCTC 13004</strain>
    </source>
</reference>
<accession>A0A1X9SLE3</accession>
<dbReference type="GO" id="GO:0009307">
    <property type="term" value="P:DNA restriction-modification system"/>
    <property type="evidence" value="ECO:0007669"/>
    <property type="project" value="UniProtKB-KW"/>
</dbReference>
<dbReference type="AlphaFoldDB" id="A0A1X9SLE3"/>
<evidence type="ECO:0000256" key="4">
    <source>
        <dbReference type="ARBA" id="ARBA00022747"/>
    </source>
</evidence>
<dbReference type="InterPro" id="IPR001525">
    <property type="entry name" value="C5_MeTfrase"/>
</dbReference>
<dbReference type="RefSeq" id="WP_232045847.1">
    <property type="nucleotide sequence ID" value="NZ_CP015578.1"/>
</dbReference>
<dbReference type="Gene3D" id="3.40.50.150">
    <property type="entry name" value="Vaccinia Virus protein VP39"/>
    <property type="match status" value="1"/>
</dbReference>
<comment type="catalytic activity">
    <reaction evidence="5 8">
        <text>a 2'-deoxycytidine in DNA + S-adenosyl-L-methionine = a 5-methyl-2'-deoxycytidine in DNA + S-adenosyl-L-homocysteine + H(+)</text>
        <dbReference type="Rhea" id="RHEA:13681"/>
        <dbReference type="Rhea" id="RHEA-COMP:11369"/>
        <dbReference type="Rhea" id="RHEA-COMP:11370"/>
        <dbReference type="ChEBI" id="CHEBI:15378"/>
        <dbReference type="ChEBI" id="CHEBI:57856"/>
        <dbReference type="ChEBI" id="CHEBI:59789"/>
        <dbReference type="ChEBI" id="CHEBI:85452"/>
        <dbReference type="ChEBI" id="CHEBI:85454"/>
        <dbReference type="EC" id="2.1.1.37"/>
    </reaction>
</comment>
<evidence type="ECO:0000256" key="5">
    <source>
        <dbReference type="ARBA" id="ARBA00047422"/>
    </source>
</evidence>
<dbReference type="GeneID" id="46920782"/>
<dbReference type="Gene3D" id="3.90.120.10">
    <property type="entry name" value="DNA Methylase, subunit A, domain 2"/>
    <property type="match status" value="1"/>
</dbReference>
<dbReference type="Pfam" id="PF00145">
    <property type="entry name" value="DNA_methylase"/>
    <property type="match status" value="1"/>
</dbReference>
<dbReference type="REBASE" id="201620">
    <property type="entry name" value="M.Cla13004ORF311P"/>
</dbReference>
<keyword evidence="4" id="KW-0680">Restriction system</keyword>
<evidence type="ECO:0000313" key="10">
    <source>
        <dbReference type="Proteomes" id="UP000202031"/>
    </source>
</evidence>
<evidence type="ECO:0000256" key="7">
    <source>
        <dbReference type="RuleBase" id="RU000416"/>
    </source>
</evidence>
<dbReference type="PANTHER" id="PTHR10629">
    <property type="entry name" value="CYTOSINE-SPECIFIC METHYLTRANSFERASE"/>
    <property type="match status" value="1"/>
</dbReference>
<dbReference type="EMBL" id="CP015578">
    <property type="protein sequence ID" value="ARQ97076.1"/>
    <property type="molecule type" value="Genomic_DNA"/>
</dbReference>
<dbReference type="PROSITE" id="PS51679">
    <property type="entry name" value="SAM_MT_C5"/>
    <property type="match status" value="1"/>
</dbReference>
<keyword evidence="2 6" id="KW-0808">Transferase</keyword>
<evidence type="ECO:0000256" key="2">
    <source>
        <dbReference type="ARBA" id="ARBA00022679"/>
    </source>
</evidence>
<name>A0A1X9SLE3_9BACT</name>
<dbReference type="GO" id="GO:0003886">
    <property type="term" value="F:DNA (cytosine-5-)-methyltransferase activity"/>
    <property type="evidence" value="ECO:0007669"/>
    <property type="project" value="UniProtKB-EC"/>
</dbReference>
<dbReference type="PANTHER" id="PTHR10629:SF52">
    <property type="entry name" value="DNA (CYTOSINE-5)-METHYLTRANSFERASE 1"/>
    <property type="match status" value="1"/>
</dbReference>
<evidence type="ECO:0000256" key="3">
    <source>
        <dbReference type="ARBA" id="ARBA00022691"/>
    </source>
</evidence>
<dbReference type="InterPro" id="IPR018117">
    <property type="entry name" value="C5_DNA_meth_AS"/>
</dbReference>
<sequence>MQDYTVVSLFSGCGGLDLGISGGFCYLGKDYNKNPFKIIWANDINEKATKTLKLNFPNTHVICGDIVNILDNNHQNNSLFDNDFKLPKYADIVIGGFPCQDFSLAGKRKGLHVQRGKLYQSMAKTIKRLKPKLFLAENVKGLISWENGLAIKTITDDFTKLGYEVKYKLFNAADYGVPQTRERVIIIGIRNDIKAKLNWPMPTHSADVGANLKPWVTIKEAIGDLEDESLHNSLPNSGYSKAKLYQGKQGNTITKANKPAPTMRAEHHGNIEFHYSLPRRLSAREAARIQTFPDDFEFIKSTTDAYRQVGNAVAPVFAWHLAQMLKDILNQQGT</sequence>
<dbReference type="GO" id="GO:0032259">
    <property type="term" value="P:methylation"/>
    <property type="evidence" value="ECO:0007669"/>
    <property type="project" value="UniProtKB-KW"/>
</dbReference>
<proteinExistence type="inferred from homology"/>
<dbReference type="EC" id="2.1.1.37" evidence="8"/>
<keyword evidence="1 6" id="KW-0489">Methyltransferase</keyword>
<evidence type="ECO:0000313" key="9">
    <source>
        <dbReference type="EMBL" id="ARQ97076.1"/>
    </source>
</evidence>
<feature type="active site" evidence="6">
    <location>
        <position position="99"/>
    </location>
</feature>
<dbReference type="InterPro" id="IPR029063">
    <property type="entry name" value="SAM-dependent_MTases_sf"/>
</dbReference>
<dbReference type="Proteomes" id="UP000202031">
    <property type="component" value="Chromosome"/>
</dbReference>
<reference evidence="10" key="1">
    <citation type="journal article" date="2017" name="Genome Biol. Evol.">
        <title>Comparative Genomic Analysis Identifies a Campylobacter Clade Deficient in Selenium Metabolism.</title>
        <authorList>
            <person name="Miller W.G."/>
            <person name="Yee E."/>
            <person name="Lopes B.S."/>
            <person name="Chapman M.H."/>
            <person name="Huynh S."/>
            <person name="Bono J.L."/>
            <person name="Parker C.T."/>
            <person name="Strachan N.J.C."/>
            <person name="Forbes K.J."/>
        </authorList>
    </citation>
    <scope>NUCLEOTIDE SEQUENCE [LARGE SCALE GENOMIC DNA]</scope>
    <source>
        <strain evidence="10">NCTC 13004</strain>
    </source>
</reference>
<comment type="similarity">
    <text evidence="6 7">Belongs to the class I-like SAM-binding methyltransferase superfamily. C5-methyltransferase family.</text>
</comment>
<dbReference type="SUPFAM" id="SSF53335">
    <property type="entry name" value="S-adenosyl-L-methionine-dependent methyltransferases"/>
    <property type="match status" value="1"/>
</dbReference>
<organism evidence="9 10">
    <name type="scientific">Campylobacter lanienae NCTC 13004</name>
    <dbReference type="NCBI Taxonomy" id="1031753"/>
    <lineage>
        <taxon>Bacteria</taxon>
        <taxon>Pseudomonadati</taxon>
        <taxon>Campylobacterota</taxon>
        <taxon>Epsilonproteobacteria</taxon>
        <taxon>Campylobacterales</taxon>
        <taxon>Campylobacteraceae</taxon>
        <taxon>Campylobacter</taxon>
    </lineage>
</organism>
<evidence type="ECO:0000256" key="1">
    <source>
        <dbReference type="ARBA" id="ARBA00022603"/>
    </source>
</evidence>
<dbReference type="CDD" id="cd00315">
    <property type="entry name" value="Cyt_C5_DNA_methylase"/>
    <property type="match status" value="1"/>
</dbReference>
<dbReference type="InterPro" id="IPR050390">
    <property type="entry name" value="C5-Methyltransferase"/>
</dbReference>
<dbReference type="NCBIfam" id="TIGR00675">
    <property type="entry name" value="dcm"/>
    <property type="match status" value="1"/>
</dbReference>
<protein>
    <recommendedName>
        <fullName evidence="8">Cytosine-specific methyltransferase</fullName>
        <ecNumber evidence="8">2.1.1.37</ecNumber>
    </recommendedName>
</protein>
<dbReference type="PRINTS" id="PR00105">
    <property type="entry name" value="C5METTRFRASE"/>
</dbReference>
<dbReference type="KEGG" id="clx:CLAN_0311"/>
<gene>
    <name evidence="9" type="ORF">CLAN_0311</name>
</gene>
<evidence type="ECO:0000256" key="6">
    <source>
        <dbReference type="PROSITE-ProRule" id="PRU01016"/>
    </source>
</evidence>
<dbReference type="PROSITE" id="PS00094">
    <property type="entry name" value="C5_MTASE_1"/>
    <property type="match status" value="1"/>
</dbReference>